<dbReference type="InterPro" id="IPR001810">
    <property type="entry name" value="F-box_dom"/>
</dbReference>
<dbReference type="Gramene" id="OGLUM03G28600.1">
    <property type="protein sequence ID" value="OGLUM03G28600.1"/>
    <property type="gene ID" value="OGLUM03G28600"/>
</dbReference>
<feature type="region of interest" description="Disordered" evidence="1">
    <location>
        <begin position="779"/>
        <end position="812"/>
    </location>
</feature>
<dbReference type="Gene3D" id="1.20.1280.50">
    <property type="match status" value="1"/>
</dbReference>
<accession>A0A0D9ZB73</accession>
<organism evidence="3">
    <name type="scientific">Oryza glumipatula</name>
    <dbReference type="NCBI Taxonomy" id="40148"/>
    <lineage>
        <taxon>Eukaryota</taxon>
        <taxon>Viridiplantae</taxon>
        <taxon>Streptophyta</taxon>
        <taxon>Embryophyta</taxon>
        <taxon>Tracheophyta</taxon>
        <taxon>Spermatophyta</taxon>
        <taxon>Magnoliopsida</taxon>
        <taxon>Liliopsida</taxon>
        <taxon>Poales</taxon>
        <taxon>Poaceae</taxon>
        <taxon>BOP clade</taxon>
        <taxon>Oryzoideae</taxon>
        <taxon>Oryzeae</taxon>
        <taxon>Oryzinae</taxon>
        <taxon>Oryza</taxon>
    </lineage>
</organism>
<feature type="domain" description="F-box" evidence="2">
    <location>
        <begin position="9"/>
        <end position="55"/>
    </location>
</feature>
<dbReference type="PANTHER" id="PTHR34591">
    <property type="entry name" value="OS03G0653100 PROTEIN-RELATED"/>
    <property type="match status" value="1"/>
</dbReference>
<evidence type="ECO:0000313" key="4">
    <source>
        <dbReference type="Proteomes" id="UP000026961"/>
    </source>
</evidence>
<dbReference type="SMART" id="SM00256">
    <property type="entry name" value="FBOX"/>
    <property type="match status" value="1"/>
</dbReference>
<proteinExistence type="predicted"/>
<evidence type="ECO:0000259" key="2">
    <source>
        <dbReference type="PROSITE" id="PS50181"/>
    </source>
</evidence>
<dbReference type="InterPro" id="IPR036047">
    <property type="entry name" value="F-box-like_dom_sf"/>
</dbReference>
<reference evidence="3" key="2">
    <citation type="submission" date="2018-05" db="EMBL/GenBank/DDBJ databases">
        <title>OgluRS3 (Oryza glumaepatula Reference Sequence Version 3).</title>
        <authorList>
            <person name="Zhang J."/>
            <person name="Kudrna D."/>
            <person name="Lee S."/>
            <person name="Talag J."/>
            <person name="Welchert J."/>
            <person name="Wing R.A."/>
        </authorList>
    </citation>
    <scope>NUCLEOTIDE SEQUENCE [LARGE SCALE GENOMIC DNA]</scope>
</reference>
<evidence type="ECO:0000256" key="1">
    <source>
        <dbReference type="SAM" id="MobiDB-lite"/>
    </source>
</evidence>
<name>A0A0D9ZB73_9ORYZ</name>
<keyword evidence="4" id="KW-1185">Reference proteome</keyword>
<reference evidence="3" key="1">
    <citation type="submission" date="2015-04" db="UniProtKB">
        <authorList>
            <consortium name="EnsemblPlants"/>
        </authorList>
    </citation>
    <scope>IDENTIFICATION</scope>
</reference>
<protein>
    <recommendedName>
        <fullName evidence="2">F-box domain-containing protein</fullName>
    </recommendedName>
</protein>
<dbReference type="PANTHER" id="PTHR34591:SF32">
    <property type="entry name" value="OS03G0653100 PROTEIN"/>
    <property type="match status" value="1"/>
</dbReference>
<dbReference type="Pfam" id="PF00646">
    <property type="entry name" value="F-box"/>
    <property type="match status" value="1"/>
</dbReference>
<dbReference type="Proteomes" id="UP000026961">
    <property type="component" value="Chromosome 3"/>
</dbReference>
<dbReference type="AlphaFoldDB" id="A0A0D9ZB73"/>
<evidence type="ECO:0000313" key="3">
    <source>
        <dbReference type="EnsemblPlants" id="OGLUM03G28600.1"/>
    </source>
</evidence>
<dbReference type="HOGENOM" id="CLU_347611_0_0_1"/>
<dbReference type="EnsemblPlants" id="OGLUM03G28600.1">
    <property type="protein sequence ID" value="OGLUM03G28600.1"/>
    <property type="gene ID" value="OGLUM03G28600"/>
</dbReference>
<dbReference type="STRING" id="40148.A0A0D9ZB73"/>
<sequence>MMEEDQPADEVVLLLPEEILAEILRRLPPRSLAASRCVCTDWRSTIDSRRLLRADLLPLSLAGIFIDLWGIRFPDFSRPTSSTSPSTISGKLDFLPVEKDLRSIYAITGHCNGLLMLPGVVVNPATRRWARLPPLPRHFTVPQGLFYNEFIVFDPTISPHYEVFKIPYGGTTDYVDRMDRLEGIGMATIVPRPTCLLLGHRPMGREIFHQRRGCHRNTCRCTEAVMAVDSTRTGLLEGIYYKKFKPNFLIGKSEKGVYLASLEFDHNLSIWVLNESCGRFEWLLKHQNNLMPLLLRLNCGKQARRPWILQNVNYHLYCQKFPGEWNLYDWEYDPSHPDYQNDSDDDDSDEALDENNFKWNFDDDSVVDTQECFENYKSGSLDFLGFHPYKEMYPRTDIGITVMHETVHHSPMAYPHLHCLYGGVKDMADFYSSSICQGQDLINAQVVVDACEVDDTAYHVNMSALISLSDRKYQKGVYLASLEFDQRLSIWILNESCGHFEWLLKHQNNLMPLLLRLNGGKQARGPWILQDVNYHLYCQMFPGEWNLYDWEYDPSHPDYQNDSGEALDENNFKWNSDDDNVSLLLTITTPLSLSIPTPSPSLPPLPSYLHHGALSNDDHDVDSDDISDDDGCNTLIRGWWIRRWCRFSNLPPLISTTLHFYSLLMCIWIIMLDVARSGDVVLAQTVICDSSDMSYQMESVCFPNTTPIMDCCIFVIHVIDMAILNNLECLCGLKDERAFFDNGLSLQDMVDFYFSSTCQGQNLRNAQIIVDACEGRGREQHSKMPSMSQQMHESRVRVEASPADSPTPPVSP</sequence>
<dbReference type="PROSITE" id="PS50181">
    <property type="entry name" value="FBOX"/>
    <property type="match status" value="1"/>
</dbReference>
<dbReference type="SUPFAM" id="SSF81383">
    <property type="entry name" value="F-box domain"/>
    <property type="match status" value="1"/>
</dbReference>